<gene>
    <name evidence="1" type="ORF">PSTG_06034</name>
</gene>
<comment type="caution">
    <text evidence="1">The sequence shown here is derived from an EMBL/GenBank/DDBJ whole genome shotgun (WGS) entry which is preliminary data.</text>
</comment>
<name>A0A0L0VMW7_9BASI</name>
<dbReference type="Proteomes" id="UP000054564">
    <property type="component" value="Unassembled WGS sequence"/>
</dbReference>
<proteinExistence type="predicted"/>
<protein>
    <submittedName>
        <fullName evidence="1">Uncharacterized protein</fullName>
    </submittedName>
</protein>
<dbReference type="AlphaFoldDB" id="A0A0L0VMW7"/>
<reference evidence="2" key="1">
    <citation type="submission" date="2014-03" db="EMBL/GenBank/DDBJ databases">
        <title>The Genome Sequence of Puccinia striiformis f. sp. tritici PST-78.</title>
        <authorList>
            <consortium name="The Broad Institute Genome Sequencing Platform"/>
            <person name="Cuomo C."/>
            <person name="Hulbert S."/>
            <person name="Chen X."/>
            <person name="Walker B."/>
            <person name="Young S.K."/>
            <person name="Zeng Q."/>
            <person name="Gargeya S."/>
            <person name="Fitzgerald M."/>
            <person name="Haas B."/>
            <person name="Abouelleil A."/>
            <person name="Alvarado L."/>
            <person name="Arachchi H.M."/>
            <person name="Berlin A.M."/>
            <person name="Chapman S.B."/>
            <person name="Goldberg J."/>
            <person name="Griggs A."/>
            <person name="Gujja S."/>
            <person name="Hansen M."/>
            <person name="Howarth C."/>
            <person name="Imamovic A."/>
            <person name="Larimer J."/>
            <person name="McCowan C."/>
            <person name="Montmayeur A."/>
            <person name="Murphy C."/>
            <person name="Neiman D."/>
            <person name="Pearson M."/>
            <person name="Priest M."/>
            <person name="Roberts A."/>
            <person name="Saif S."/>
            <person name="Shea T."/>
            <person name="Sisk P."/>
            <person name="Sykes S."/>
            <person name="Wortman J."/>
            <person name="Nusbaum C."/>
            <person name="Birren B."/>
        </authorList>
    </citation>
    <scope>NUCLEOTIDE SEQUENCE [LARGE SCALE GENOMIC DNA]</scope>
    <source>
        <strain evidence="2">race PST-78</strain>
    </source>
</reference>
<organism evidence="1 2">
    <name type="scientific">Puccinia striiformis f. sp. tritici PST-78</name>
    <dbReference type="NCBI Taxonomy" id="1165861"/>
    <lineage>
        <taxon>Eukaryota</taxon>
        <taxon>Fungi</taxon>
        <taxon>Dikarya</taxon>
        <taxon>Basidiomycota</taxon>
        <taxon>Pucciniomycotina</taxon>
        <taxon>Pucciniomycetes</taxon>
        <taxon>Pucciniales</taxon>
        <taxon>Pucciniaceae</taxon>
        <taxon>Puccinia</taxon>
    </lineage>
</organism>
<evidence type="ECO:0000313" key="1">
    <source>
        <dbReference type="EMBL" id="KNF00619.1"/>
    </source>
</evidence>
<dbReference type="EMBL" id="AJIL01000035">
    <property type="protein sequence ID" value="KNF00619.1"/>
    <property type="molecule type" value="Genomic_DNA"/>
</dbReference>
<sequence>MDSDHSGVITRLNRSKIAGQLCNRTVLFVLSNQSLGVYGTYPGTGALLEG</sequence>
<keyword evidence="2" id="KW-1185">Reference proteome</keyword>
<accession>A0A0L0VMW7</accession>
<evidence type="ECO:0000313" key="2">
    <source>
        <dbReference type="Proteomes" id="UP000054564"/>
    </source>
</evidence>